<keyword evidence="2" id="KW-1185">Reference proteome</keyword>
<dbReference type="InterPro" id="IPR009901">
    <property type="entry name" value="Phage_VT1-Sakai_H0025"/>
</dbReference>
<sequence>MAKAPVTTRRRSNQLDRESESMIFDGVNITQIAKIWNMERRDVTPKIREVAPCGERGGYPIYKLNEVAPYLVKPLYDVETYIKRMHPNELPKMLSKEFWSGMKAKQDYELREGELWPTDQVEALMSESFKHLRMSLLLVTDSLERESTLTDHQRTRITEMIDGALNEMAQTLVEAFGDRAKTEVKESTVGGKNG</sequence>
<accession>A0A0B4SKA5</accession>
<dbReference type="GeneID" id="26626785"/>
<name>A0A0B4SKA5_9CAUD</name>
<dbReference type="Proteomes" id="UP000031807">
    <property type="component" value="Segment"/>
</dbReference>
<proteinExistence type="predicted"/>
<organism evidence="1 2">
    <name type="scientific">Proteus phage pPM_01</name>
    <dbReference type="NCBI Taxonomy" id="1567485"/>
    <lineage>
        <taxon>Viruses</taxon>
        <taxon>Duplodnaviria</taxon>
        <taxon>Heunggongvirae</taxon>
        <taxon>Uroviricota</taxon>
        <taxon>Caudoviricetes</taxon>
        <taxon>Casjensviridae</taxon>
        <taxon>Lavrentievavirus</taxon>
        <taxon>Lavrentievavirus pPM01</taxon>
    </lineage>
</organism>
<dbReference type="Pfam" id="PF07278">
    <property type="entry name" value="DUF1441"/>
    <property type="match status" value="1"/>
</dbReference>
<reference evidence="1 2" key="1">
    <citation type="submission" date="2014-10" db="EMBL/GenBank/DDBJ databases">
        <title>Characterization of phage pPM_01 specific to Proteus mirabilis.</title>
        <authorList>
            <person name="Wirjon I.A."/>
            <person name="Mat Arip Y."/>
        </authorList>
    </citation>
    <scope>NUCLEOTIDE SEQUENCE [LARGE SCALE GENOMIC DNA]</scope>
</reference>
<gene>
    <name evidence="1" type="ORF">pPM01_0061</name>
</gene>
<dbReference type="RefSeq" id="YP_009199674.1">
    <property type="nucleotide sequence ID" value="NC_028812.1"/>
</dbReference>
<protein>
    <submittedName>
        <fullName evidence="1">Putative terminase small subunit</fullName>
    </submittedName>
</protein>
<dbReference type="KEGG" id="vg:26626785"/>
<evidence type="ECO:0000313" key="2">
    <source>
        <dbReference type="Proteomes" id="UP000031807"/>
    </source>
</evidence>
<dbReference type="EMBL" id="KP063118">
    <property type="protein sequence ID" value="AJA41310.1"/>
    <property type="molecule type" value="Genomic_DNA"/>
</dbReference>
<dbReference type="OrthoDB" id="8916at10239"/>
<evidence type="ECO:0000313" key="1">
    <source>
        <dbReference type="EMBL" id="AJA41310.1"/>
    </source>
</evidence>